<dbReference type="AlphaFoldDB" id="A0A8X7VHY3"/>
<keyword evidence="3" id="KW-1185">Reference proteome</keyword>
<reference evidence="2 3" key="1">
    <citation type="submission" date="2020-02" db="EMBL/GenBank/DDBJ databases">
        <authorList>
            <person name="Ma Q."/>
            <person name="Huang Y."/>
            <person name="Song X."/>
            <person name="Pei D."/>
        </authorList>
    </citation>
    <scope>NUCLEOTIDE SEQUENCE [LARGE SCALE GENOMIC DNA]</scope>
    <source>
        <strain evidence="2">Sxm20200214</strain>
        <tissue evidence="2">Leaf</tissue>
    </source>
</reference>
<accession>A0A8X7VHY3</accession>
<proteinExistence type="predicted"/>
<dbReference type="EMBL" id="JAAMPC010000005">
    <property type="protein sequence ID" value="KAG2311496.1"/>
    <property type="molecule type" value="Genomic_DNA"/>
</dbReference>
<evidence type="ECO:0000313" key="2">
    <source>
        <dbReference type="EMBL" id="KAG2311496.1"/>
    </source>
</evidence>
<sequence length="371" mass="42033">MGKLVRLCQGEWNKKTDGAWNFHPDQTDFCFGAIIRDNETYQSSEGVVRMWYVLGERTPIVLSYQFPSWILGPLGRRSVPISITTTTDIPVMLRVREWFTELILVVNIGSESIARFHFNRRENFVVGRKSFVVDGTQNEYERREFEIKACRWEEEDEMQQNHEILTIEQEMMVLHRVDLEMDLADSLQRQAERQYEAIAREVILVEDEDDEMDEAHMAPDTVPTITQGAENDLPLTQVCETLPDPPPVTDGNTSTVRRRTLETPMVFWEGLLGEDLLLPEGVAPDIGWGSNNMEEEVGRGTETLRLQVTVTESVAVETHATTNNTTQKVRDTGNELLAAFEQFLTTRGEGSDTMPQVGESSQTAVAVGTTS</sequence>
<feature type="region of interest" description="Disordered" evidence="1">
    <location>
        <begin position="348"/>
        <end position="371"/>
    </location>
</feature>
<protein>
    <submittedName>
        <fullName evidence="2">Uncharacterized protein</fullName>
    </submittedName>
</protein>
<feature type="compositionally biased region" description="Polar residues" evidence="1">
    <location>
        <begin position="358"/>
        <end position="371"/>
    </location>
</feature>
<comment type="caution">
    <text evidence="2">The sequence shown here is derived from an EMBL/GenBank/DDBJ whole genome shotgun (WGS) entry which is preliminary data.</text>
</comment>
<name>A0A8X7VHY3_BRACI</name>
<evidence type="ECO:0000256" key="1">
    <source>
        <dbReference type="SAM" id="MobiDB-lite"/>
    </source>
</evidence>
<gene>
    <name evidence="2" type="ORF">Bca52824_023053</name>
</gene>
<organism evidence="2 3">
    <name type="scientific">Brassica carinata</name>
    <name type="common">Ethiopian mustard</name>
    <name type="synonym">Abyssinian cabbage</name>
    <dbReference type="NCBI Taxonomy" id="52824"/>
    <lineage>
        <taxon>Eukaryota</taxon>
        <taxon>Viridiplantae</taxon>
        <taxon>Streptophyta</taxon>
        <taxon>Embryophyta</taxon>
        <taxon>Tracheophyta</taxon>
        <taxon>Spermatophyta</taxon>
        <taxon>Magnoliopsida</taxon>
        <taxon>eudicotyledons</taxon>
        <taxon>Gunneridae</taxon>
        <taxon>Pentapetalae</taxon>
        <taxon>rosids</taxon>
        <taxon>malvids</taxon>
        <taxon>Brassicales</taxon>
        <taxon>Brassicaceae</taxon>
        <taxon>Brassiceae</taxon>
        <taxon>Brassica</taxon>
    </lineage>
</organism>
<dbReference type="Proteomes" id="UP000886595">
    <property type="component" value="Unassembled WGS sequence"/>
</dbReference>
<evidence type="ECO:0000313" key="3">
    <source>
        <dbReference type="Proteomes" id="UP000886595"/>
    </source>
</evidence>